<organism evidence="16 17">
    <name type="scientific">Agromyces seonyuensis</name>
    <dbReference type="NCBI Taxonomy" id="2662446"/>
    <lineage>
        <taxon>Bacteria</taxon>
        <taxon>Bacillati</taxon>
        <taxon>Actinomycetota</taxon>
        <taxon>Actinomycetes</taxon>
        <taxon>Micrococcales</taxon>
        <taxon>Microbacteriaceae</taxon>
        <taxon>Agromyces</taxon>
    </lineage>
</organism>
<dbReference type="PANTHER" id="PTHR42716:SF2">
    <property type="entry name" value="L-ASPARTATE OXIDASE, CHLOROPLASTIC"/>
    <property type="match status" value="1"/>
</dbReference>
<dbReference type="SUPFAM" id="SSF51905">
    <property type="entry name" value="FAD/NAD(P)-binding domain"/>
    <property type="match status" value="1"/>
</dbReference>
<comment type="cofactor">
    <cofactor evidence="1 13">
        <name>FAD</name>
        <dbReference type="ChEBI" id="CHEBI:57692"/>
    </cofactor>
</comment>
<evidence type="ECO:0000256" key="9">
    <source>
        <dbReference type="ARBA" id="ARBA00023002"/>
    </source>
</evidence>
<dbReference type="SUPFAM" id="SSF46977">
    <property type="entry name" value="Succinate dehydrogenase/fumarate reductase flavoprotein C-terminal domain"/>
    <property type="match status" value="1"/>
</dbReference>
<dbReference type="InterPro" id="IPR037099">
    <property type="entry name" value="Fum_R/Succ_DH_flav-like_C_sf"/>
</dbReference>
<evidence type="ECO:0000256" key="10">
    <source>
        <dbReference type="ARBA" id="ARBA00029426"/>
    </source>
</evidence>
<dbReference type="PRINTS" id="PR00368">
    <property type="entry name" value="FADPNR"/>
</dbReference>
<dbReference type="GO" id="GO:0034628">
    <property type="term" value="P:'de novo' NAD+ biosynthetic process from L-aspartate"/>
    <property type="evidence" value="ECO:0007669"/>
    <property type="project" value="TreeGrafter"/>
</dbReference>
<evidence type="ECO:0000259" key="14">
    <source>
        <dbReference type="Pfam" id="PF00890"/>
    </source>
</evidence>
<evidence type="ECO:0000256" key="2">
    <source>
        <dbReference type="ARBA" id="ARBA00004950"/>
    </source>
</evidence>
<evidence type="ECO:0000256" key="11">
    <source>
        <dbReference type="ARBA" id="ARBA00048305"/>
    </source>
</evidence>
<keyword evidence="17" id="KW-1185">Reference proteome</keyword>
<evidence type="ECO:0000256" key="4">
    <source>
        <dbReference type="ARBA" id="ARBA00012173"/>
    </source>
</evidence>
<evidence type="ECO:0000256" key="12">
    <source>
        <dbReference type="NCBIfam" id="TIGR00551"/>
    </source>
</evidence>
<dbReference type="Proteomes" id="UP000438182">
    <property type="component" value="Unassembled WGS sequence"/>
</dbReference>
<dbReference type="InterPro" id="IPR015939">
    <property type="entry name" value="Fum_Rdtase/Succ_DH_flav-like_C"/>
</dbReference>
<keyword evidence="7 13" id="KW-0662">Pyridine nucleotide biosynthesis</keyword>
<feature type="domain" description="Fumarate reductase/succinate dehydrogenase flavoprotein-like C-terminal" evidence="15">
    <location>
        <begin position="469"/>
        <end position="558"/>
    </location>
</feature>
<dbReference type="Gene3D" id="3.90.700.10">
    <property type="entry name" value="Succinate dehydrogenase/fumarate reductase flavoprotein, catalytic domain"/>
    <property type="match status" value="1"/>
</dbReference>
<dbReference type="PANTHER" id="PTHR42716">
    <property type="entry name" value="L-ASPARTATE OXIDASE"/>
    <property type="match status" value="1"/>
</dbReference>
<keyword evidence="9 13" id="KW-0560">Oxidoreductase</keyword>
<evidence type="ECO:0000259" key="15">
    <source>
        <dbReference type="Pfam" id="PF02910"/>
    </source>
</evidence>
<evidence type="ECO:0000256" key="7">
    <source>
        <dbReference type="ARBA" id="ARBA00022642"/>
    </source>
</evidence>
<evidence type="ECO:0000256" key="5">
    <source>
        <dbReference type="ARBA" id="ARBA00021901"/>
    </source>
</evidence>
<dbReference type="InterPro" id="IPR005288">
    <property type="entry name" value="NadB"/>
</dbReference>
<dbReference type="AlphaFoldDB" id="A0A6I4P422"/>
<evidence type="ECO:0000256" key="13">
    <source>
        <dbReference type="RuleBase" id="RU362049"/>
    </source>
</evidence>
<sequence length="572" mass="58803">MRVLVIGSGLAGLATAIGAHDAGHDVRVVTKAAADAGSTALAQGGIAAAVFPGDSVQRHIDDTLAAGAGLSDAHAVRVLCEEGPAAVRELIRHGVPFDRDASGMARGLEAAHSRPRILHAGGDSTGRAVEDALLAAVRSRGIEVVERAMLVDLRLAGGRAVGARMLIDDDLVDLDADAVVLATGGWGQLYGRTTSPAVATGDGVAAALRAGAAVADLEFTQFHPTALAVEGAPLISEAVRGEGAILVDESGHRFLLDDDPRGELAPRDVVARGVHRAMLRQGGRPVLLDATALGAEFLARRFPGIDRIVREHGFDWAASPIPAAPAAHYAMGGVVVDDLARTGIPGLSAVGEVARTGVHGANRLASNSLLEAAVFAARAVEGLDAPGLAHAGRGAAQPRIETDAPGLDTALAGLLDRRGATSAGRRAAEPRLETDARGLDTALAGLLDRRGAGLLDRRGAGLLDRPFSRSALQALMHEHVGLVRDADGLTAALAQLEAWSADLPSEWVVPAGATPSRPAMPTHSREGFEDRNLLELGLATVRAALARTESVGAHYRSDDEHAAALQPVEEAA</sequence>
<dbReference type="InterPro" id="IPR003953">
    <property type="entry name" value="FAD-dep_OxRdtase_2_FAD-bd"/>
</dbReference>
<evidence type="ECO:0000256" key="8">
    <source>
        <dbReference type="ARBA" id="ARBA00022827"/>
    </source>
</evidence>
<reference evidence="16 17" key="1">
    <citation type="submission" date="2019-12" db="EMBL/GenBank/DDBJ databases">
        <authorList>
            <person name="Kim Y.S."/>
        </authorList>
    </citation>
    <scope>NUCLEOTIDE SEQUENCE [LARGE SCALE GENOMIC DNA]</scope>
    <source>
        <strain evidence="16 17">MMS17-SY077</strain>
    </source>
</reference>
<keyword evidence="8 13" id="KW-0274">FAD</keyword>
<dbReference type="EMBL" id="WSTA01000020">
    <property type="protein sequence ID" value="MWB98147.1"/>
    <property type="molecule type" value="Genomic_DNA"/>
</dbReference>
<name>A0A6I4P422_9MICO</name>
<dbReference type="RefSeq" id="WP_160423487.1">
    <property type="nucleotide sequence ID" value="NZ_WSTA01000020.1"/>
</dbReference>
<dbReference type="GO" id="GO:0033765">
    <property type="term" value="F:steroid dehydrogenase activity, acting on the CH-CH group of donors"/>
    <property type="evidence" value="ECO:0007669"/>
    <property type="project" value="UniProtKB-ARBA"/>
</dbReference>
<dbReference type="Pfam" id="PF00890">
    <property type="entry name" value="FAD_binding_2"/>
    <property type="match status" value="1"/>
</dbReference>
<protein>
    <recommendedName>
        <fullName evidence="5 12">L-aspartate oxidase</fullName>
        <ecNumber evidence="4 12">1.4.3.16</ecNumber>
    </recommendedName>
</protein>
<feature type="domain" description="FAD-dependent oxidoreductase 2 FAD-binding" evidence="14">
    <location>
        <begin position="3"/>
        <end position="369"/>
    </location>
</feature>
<comment type="subcellular location">
    <subcellularLocation>
        <location evidence="13">Cytoplasm</location>
    </subcellularLocation>
</comment>
<comment type="catalytic activity">
    <reaction evidence="11">
        <text>L-aspartate + O2 = iminosuccinate + H2O2</text>
        <dbReference type="Rhea" id="RHEA:25876"/>
        <dbReference type="ChEBI" id="CHEBI:15379"/>
        <dbReference type="ChEBI" id="CHEBI:16240"/>
        <dbReference type="ChEBI" id="CHEBI:29991"/>
        <dbReference type="ChEBI" id="CHEBI:77875"/>
        <dbReference type="EC" id="1.4.3.16"/>
    </reaction>
    <physiologicalReaction direction="left-to-right" evidence="11">
        <dbReference type="Rhea" id="RHEA:25877"/>
    </physiologicalReaction>
</comment>
<dbReference type="GO" id="GO:0008734">
    <property type="term" value="F:L-aspartate oxidase activity"/>
    <property type="evidence" value="ECO:0007669"/>
    <property type="project" value="UniProtKB-UniRule"/>
</dbReference>
<dbReference type="NCBIfam" id="TIGR00551">
    <property type="entry name" value="nadB"/>
    <property type="match status" value="1"/>
</dbReference>
<accession>A0A6I4P422</accession>
<proteinExistence type="inferred from homology"/>
<gene>
    <name evidence="16" type="primary">nadB</name>
    <name evidence="16" type="ORF">GB864_06245</name>
</gene>
<evidence type="ECO:0000313" key="16">
    <source>
        <dbReference type="EMBL" id="MWB98147.1"/>
    </source>
</evidence>
<dbReference type="EC" id="1.4.3.16" evidence="4 12"/>
<comment type="pathway">
    <text evidence="2 13">Cofactor biosynthesis; NAD(+) biosynthesis; iminoaspartate from L-aspartate (oxidase route): step 1/1.</text>
</comment>
<dbReference type="Pfam" id="PF02910">
    <property type="entry name" value="Succ_DH_flav_C"/>
    <property type="match status" value="1"/>
</dbReference>
<keyword evidence="6 13" id="KW-0285">Flavoprotein</keyword>
<dbReference type="InterPro" id="IPR036188">
    <property type="entry name" value="FAD/NAD-bd_sf"/>
</dbReference>
<evidence type="ECO:0000256" key="1">
    <source>
        <dbReference type="ARBA" id="ARBA00001974"/>
    </source>
</evidence>
<dbReference type="UniPathway" id="UPA00253">
    <property type="reaction ID" value="UER00326"/>
</dbReference>
<dbReference type="Gene3D" id="3.50.50.60">
    <property type="entry name" value="FAD/NAD(P)-binding domain"/>
    <property type="match status" value="1"/>
</dbReference>
<dbReference type="InterPro" id="IPR027477">
    <property type="entry name" value="Succ_DH/fumarate_Rdtase_cat_sf"/>
</dbReference>
<dbReference type="GO" id="GO:0005737">
    <property type="term" value="C:cytoplasm"/>
    <property type="evidence" value="ECO:0007669"/>
    <property type="project" value="UniProtKB-SubCell"/>
</dbReference>
<comment type="caution">
    <text evidence="16">The sequence shown here is derived from an EMBL/GenBank/DDBJ whole genome shotgun (WGS) entry which is preliminary data.</text>
</comment>
<comment type="function">
    <text evidence="10">Catalyzes the oxidation of L-aspartate to iminoaspartate, the first step in the de novo biosynthesis of NAD(+).</text>
</comment>
<evidence type="ECO:0000313" key="17">
    <source>
        <dbReference type="Proteomes" id="UP000438182"/>
    </source>
</evidence>
<evidence type="ECO:0000256" key="6">
    <source>
        <dbReference type="ARBA" id="ARBA00022630"/>
    </source>
</evidence>
<dbReference type="Gene3D" id="1.20.58.100">
    <property type="entry name" value="Fumarate reductase/succinate dehydrogenase flavoprotein-like, C-terminal domain"/>
    <property type="match status" value="1"/>
</dbReference>
<dbReference type="SUPFAM" id="SSF56425">
    <property type="entry name" value="Succinate dehydrogenase/fumarate reductase flavoprotein, catalytic domain"/>
    <property type="match status" value="1"/>
</dbReference>
<comment type="similarity">
    <text evidence="3 13">Belongs to the FAD-dependent oxidoreductase 2 family. NadB subfamily.</text>
</comment>
<dbReference type="FunFam" id="3.90.700.10:FF:000002">
    <property type="entry name" value="L-aspartate oxidase"/>
    <property type="match status" value="1"/>
</dbReference>
<evidence type="ECO:0000256" key="3">
    <source>
        <dbReference type="ARBA" id="ARBA00008562"/>
    </source>
</evidence>